<dbReference type="Gene3D" id="1.10.150.400">
    <property type="match status" value="1"/>
</dbReference>
<gene>
    <name evidence="1" type="ORF">BWK62_06990</name>
</gene>
<dbReference type="PANTHER" id="PTHR46191:SF2">
    <property type="entry name" value="HALOACID DEHALOGENASE-LIKE HYDROLASE DOMAIN-CONTAINING PROTEIN 3"/>
    <property type="match status" value="1"/>
</dbReference>
<evidence type="ECO:0008006" key="3">
    <source>
        <dbReference type="Google" id="ProtNLM"/>
    </source>
</evidence>
<evidence type="ECO:0000313" key="2">
    <source>
        <dbReference type="Proteomes" id="UP000198034"/>
    </source>
</evidence>
<dbReference type="InterPro" id="IPR051828">
    <property type="entry name" value="HAD-like_hydrolase_domain"/>
</dbReference>
<dbReference type="InterPro" id="IPR041492">
    <property type="entry name" value="HAD_2"/>
</dbReference>
<evidence type="ECO:0000313" key="1">
    <source>
        <dbReference type="EMBL" id="OWP77718.1"/>
    </source>
</evidence>
<name>A0A2D0AHX5_9FLAO</name>
<dbReference type="EMBL" id="MTCY01000015">
    <property type="protein sequence ID" value="OWP77718.1"/>
    <property type="molecule type" value="Genomic_DNA"/>
</dbReference>
<organism evidence="1 2">
    <name type="scientific">Flavobacterium columnare</name>
    <dbReference type="NCBI Taxonomy" id="996"/>
    <lineage>
        <taxon>Bacteria</taxon>
        <taxon>Pseudomonadati</taxon>
        <taxon>Bacteroidota</taxon>
        <taxon>Flavobacteriia</taxon>
        <taxon>Flavobacteriales</taxon>
        <taxon>Flavobacteriaceae</taxon>
        <taxon>Flavobacterium</taxon>
    </lineage>
</organism>
<dbReference type="Pfam" id="PF13419">
    <property type="entry name" value="HAD_2"/>
    <property type="match status" value="1"/>
</dbReference>
<dbReference type="PANTHER" id="PTHR46191">
    <property type="match status" value="1"/>
</dbReference>
<proteinExistence type="predicted"/>
<protein>
    <recommendedName>
        <fullName evidence="3">Phosphoglycolate phosphatase</fullName>
    </recommendedName>
</protein>
<accession>A0A2D0AHX5</accession>
<sequence length="223" mass="26047">MSNINELLKTNFKHISFDIWMTLLRSNPEFLYHRTILTRDYFEINQPLEVIAKTINEINQNYNLQNELSETHTHFEIILNQIIGTLKNKNIDIESSLNSTFYKEWELLFLHYPPLFINPETPKIIDSLYSQGKTISLLSNTTLIKGRSLHNYFENIGIANFINFEIYSDECLHYKPSPKIFEQLISKVPQIQTQQIAHTGDSFIADYLGAQRANITGILFQPF</sequence>
<dbReference type="SFLD" id="SFLDS00003">
    <property type="entry name" value="Haloacid_Dehalogenase"/>
    <property type="match status" value="1"/>
</dbReference>
<comment type="caution">
    <text evidence="1">The sequence shown here is derived from an EMBL/GenBank/DDBJ whole genome shotgun (WGS) entry which is preliminary data.</text>
</comment>
<dbReference type="SUPFAM" id="SSF56784">
    <property type="entry name" value="HAD-like"/>
    <property type="match status" value="1"/>
</dbReference>
<dbReference type="InterPro" id="IPR023214">
    <property type="entry name" value="HAD_sf"/>
</dbReference>
<dbReference type="InterPro" id="IPR036412">
    <property type="entry name" value="HAD-like_sf"/>
</dbReference>
<dbReference type="SFLD" id="SFLDG01129">
    <property type="entry name" value="C1.5:_HAD__Beta-PGM__Phosphata"/>
    <property type="match status" value="1"/>
</dbReference>
<dbReference type="Proteomes" id="UP000198034">
    <property type="component" value="Unassembled WGS sequence"/>
</dbReference>
<dbReference type="AlphaFoldDB" id="A0A2D0AHX5"/>
<reference evidence="1 2" key="1">
    <citation type="journal article" date="2017" name="Infect. Genet. Evol.">
        <title>Comparative genome analysis of fish pathogen Flavobacterium columnare reveals extensive sequence diversity within the species.</title>
        <authorList>
            <person name="Kayansamruaj P."/>
            <person name="Dong H.T."/>
            <person name="Hirono I."/>
            <person name="Kondo H."/>
            <person name="Senapin S."/>
            <person name="Rodkhum C."/>
        </authorList>
    </citation>
    <scope>NUCLEOTIDE SEQUENCE [LARGE SCALE GENOMIC DNA]</scope>
    <source>
        <strain evidence="1 2">1214</strain>
    </source>
</reference>
<dbReference type="Gene3D" id="3.40.50.1000">
    <property type="entry name" value="HAD superfamily/HAD-like"/>
    <property type="match status" value="1"/>
</dbReference>